<feature type="transmembrane region" description="Helical" evidence="1">
    <location>
        <begin position="40"/>
        <end position="62"/>
    </location>
</feature>
<organism evidence="2 3">
    <name type="scientific">Papaver somniferum</name>
    <name type="common">Opium poppy</name>
    <dbReference type="NCBI Taxonomy" id="3469"/>
    <lineage>
        <taxon>Eukaryota</taxon>
        <taxon>Viridiplantae</taxon>
        <taxon>Streptophyta</taxon>
        <taxon>Embryophyta</taxon>
        <taxon>Tracheophyta</taxon>
        <taxon>Spermatophyta</taxon>
        <taxon>Magnoliopsida</taxon>
        <taxon>Ranunculales</taxon>
        <taxon>Papaveraceae</taxon>
        <taxon>Papaveroideae</taxon>
        <taxon>Papaver</taxon>
    </lineage>
</organism>
<keyword evidence="1" id="KW-1133">Transmembrane helix</keyword>
<dbReference type="AlphaFoldDB" id="A0A4Y7J5E1"/>
<protein>
    <submittedName>
        <fullName evidence="2">Uncharacterized protein</fullName>
    </submittedName>
</protein>
<evidence type="ECO:0000313" key="3">
    <source>
        <dbReference type="Proteomes" id="UP000316621"/>
    </source>
</evidence>
<dbReference type="Gramene" id="RZC56363">
    <property type="protein sequence ID" value="RZC56363"/>
    <property type="gene ID" value="C5167_015224"/>
</dbReference>
<keyword evidence="3" id="KW-1185">Reference proteome</keyword>
<accession>A0A4Y7J5E1</accession>
<keyword evidence="1" id="KW-0812">Transmembrane</keyword>
<dbReference type="EMBL" id="CM010717">
    <property type="protein sequence ID" value="RZC56363.1"/>
    <property type="molecule type" value="Genomic_DNA"/>
</dbReference>
<evidence type="ECO:0000313" key="2">
    <source>
        <dbReference type="EMBL" id="RZC56363.1"/>
    </source>
</evidence>
<evidence type="ECO:0000256" key="1">
    <source>
        <dbReference type="SAM" id="Phobius"/>
    </source>
</evidence>
<dbReference type="Proteomes" id="UP000316621">
    <property type="component" value="Chromosome 3"/>
</dbReference>
<keyword evidence="1" id="KW-0472">Membrane</keyword>
<gene>
    <name evidence="2" type="ORF">C5167_015224</name>
</gene>
<sequence length="63" mass="7630">MTFTFFHILWVVFLFVLGFGNLYSATNLTHRMFHRPENLTIAFLCISIMYMNFHCFMLYRLVV</sequence>
<reference evidence="2 3" key="1">
    <citation type="journal article" date="2018" name="Science">
        <title>The opium poppy genome and morphinan production.</title>
        <authorList>
            <person name="Guo L."/>
            <person name="Winzer T."/>
            <person name="Yang X."/>
            <person name="Li Y."/>
            <person name="Ning Z."/>
            <person name="He Z."/>
            <person name="Teodor R."/>
            <person name="Lu Y."/>
            <person name="Bowser T.A."/>
            <person name="Graham I.A."/>
            <person name="Ye K."/>
        </authorList>
    </citation>
    <scope>NUCLEOTIDE SEQUENCE [LARGE SCALE GENOMIC DNA]</scope>
    <source>
        <strain evidence="3">cv. HN1</strain>
        <tissue evidence="2">Leaves</tissue>
    </source>
</reference>
<proteinExistence type="predicted"/>
<name>A0A4Y7J5E1_PAPSO</name>